<dbReference type="EMBL" id="BPLQ01004878">
    <property type="protein sequence ID" value="GIY11185.1"/>
    <property type="molecule type" value="Genomic_DNA"/>
</dbReference>
<keyword evidence="2" id="KW-1185">Reference proteome</keyword>
<accession>A0AAV4QPS6</accession>
<reference evidence="1 2" key="1">
    <citation type="submission" date="2021-06" db="EMBL/GenBank/DDBJ databases">
        <title>Caerostris darwini draft genome.</title>
        <authorList>
            <person name="Kono N."/>
            <person name="Arakawa K."/>
        </authorList>
    </citation>
    <scope>NUCLEOTIDE SEQUENCE [LARGE SCALE GENOMIC DNA]</scope>
</reference>
<name>A0AAV4QPS6_9ARAC</name>
<evidence type="ECO:0000313" key="1">
    <source>
        <dbReference type="EMBL" id="GIY11185.1"/>
    </source>
</evidence>
<gene>
    <name evidence="1" type="ORF">CDAR_236131</name>
</gene>
<protein>
    <submittedName>
        <fullName evidence="1">Uncharacterized protein</fullName>
    </submittedName>
</protein>
<evidence type="ECO:0000313" key="2">
    <source>
        <dbReference type="Proteomes" id="UP001054837"/>
    </source>
</evidence>
<sequence>MWRTVLMKTGLEQNQKAVLLESGKERMSFSACFYLSNCNESTRSNILLDGSDLLFVLGAVLSRKVIIPTNEILIKGLMRLFCSRRKLLRNTKKREEDKK</sequence>
<comment type="caution">
    <text evidence="1">The sequence shown here is derived from an EMBL/GenBank/DDBJ whole genome shotgun (WGS) entry which is preliminary data.</text>
</comment>
<dbReference type="AlphaFoldDB" id="A0AAV4QPS6"/>
<proteinExistence type="predicted"/>
<dbReference type="Proteomes" id="UP001054837">
    <property type="component" value="Unassembled WGS sequence"/>
</dbReference>
<organism evidence="1 2">
    <name type="scientific">Caerostris darwini</name>
    <dbReference type="NCBI Taxonomy" id="1538125"/>
    <lineage>
        <taxon>Eukaryota</taxon>
        <taxon>Metazoa</taxon>
        <taxon>Ecdysozoa</taxon>
        <taxon>Arthropoda</taxon>
        <taxon>Chelicerata</taxon>
        <taxon>Arachnida</taxon>
        <taxon>Araneae</taxon>
        <taxon>Araneomorphae</taxon>
        <taxon>Entelegynae</taxon>
        <taxon>Araneoidea</taxon>
        <taxon>Araneidae</taxon>
        <taxon>Caerostris</taxon>
    </lineage>
</organism>